<feature type="compositionally biased region" description="Basic residues" evidence="3">
    <location>
        <begin position="258"/>
        <end position="270"/>
    </location>
</feature>
<dbReference type="PROSITE" id="PS50102">
    <property type="entry name" value="RRM"/>
    <property type="match status" value="1"/>
</dbReference>
<evidence type="ECO:0000259" key="4">
    <source>
        <dbReference type="PROSITE" id="PS50102"/>
    </source>
</evidence>
<evidence type="ECO:0000313" key="5">
    <source>
        <dbReference type="EMBL" id="KAJ4470579.1"/>
    </source>
</evidence>
<dbReference type="Gene3D" id="3.30.70.330">
    <property type="match status" value="1"/>
</dbReference>
<feature type="compositionally biased region" description="Basic and acidic residues" evidence="3">
    <location>
        <begin position="292"/>
        <end position="307"/>
    </location>
</feature>
<feature type="region of interest" description="Disordered" evidence="3">
    <location>
        <begin position="150"/>
        <end position="207"/>
    </location>
</feature>
<dbReference type="InterPro" id="IPR051229">
    <property type="entry name" value="ALYREF_mRNA_export"/>
</dbReference>
<feature type="compositionally biased region" description="Polar residues" evidence="3">
    <location>
        <begin position="181"/>
        <end position="194"/>
    </location>
</feature>
<dbReference type="InterPro" id="IPR035979">
    <property type="entry name" value="RBD_domain_sf"/>
</dbReference>
<dbReference type="Pfam" id="PF00076">
    <property type="entry name" value="RRM_1"/>
    <property type="match status" value="1"/>
</dbReference>
<dbReference type="EMBL" id="JANVFS010000031">
    <property type="protein sequence ID" value="KAJ4470579.1"/>
    <property type="molecule type" value="Genomic_DNA"/>
</dbReference>
<keyword evidence="1 2" id="KW-0694">RNA-binding</keyword>
<evidence type="ECO:0000256" key="1">
    <source>
        <dbReference type="ARBA" id="ARBA00022884"/>
    </source>
</evidence>
<evidence type="ECO:0000256" key="2">
    <source>
        <dbReference type="PROSITE-ProRule" id="PRU00176"/>
    </source>
</evidence>
<dbReference type="PANTHER" id="PTHR19965">
    <property type="entry name" value="RNA AND EXPORT FACTOR BINDING PROTEIN"/>
    <property type="match status" value="1"/>
</dbReference>
<feature type="region of interest" description="Disordered" evidence="3">
    <location>
        <begin position="240"/>
        <end position="270"/>
    </location>
</feature>
<feature type="compositionally biased region" description="Basic residues" evidence="3">
    <location>
        <begin position="197"/>
        <end position="207"/>
    </location>
</feature>
<dbReference type="GO" id="GO:0005634">
    <property type="term" value="C:nucleus"/>
    <property type="evidence" value="ECO:0007669"/>
    <property type="project" value="TreeGrafter"/>
</dbReference>
<feature type="compositionally biased region" description="Low complexity" evidence="3">
    <location>
        <begin position="240"/>
        <end position="249"/>
    </location>
</feature>
<feature type="domain" description="RRM" evidence="4">
    <location>
        <begin position="72"/>
        <end position="151"/>
    </location>
</feature>
<dbReference type="SUPFAM" id="SSF54928">
    <property type="entry name" value="RNA-binding domain, RBD"/>
    <property type="match status" value="1"/>
</dbReference>
<evidence type="ECO:0000256" key="3">
    <source>
        <dbReference type="SAM" id="MobiDB-lite"/>
    </source>
</evidence>
<gene>
    <name evidence="5" type="ORF">C8J55DRAFT_181003</name>
</gene>
<feature type="region of interest" description="Disordered" evidence="3">
    <location>
        <begin position="1"/>
        <end position="31"/>
    </location>
</feature>
<organism evidence="5 6">
    <name type="scientific">Lentinula lateritia</name>
    <dbReference type="NCBI Taxonomy" id="40482"/>
    <lineage>
        <taxon>Eukaryota</taxon>
        <taxon>Fungi</taxon>
        <taxon>Dikarya</taxon>
        <taxon>Basidiomycota</taxon>
        <taxon>Agaricomycotina</taxon>
        <taxon>Agaricomycetes</taxon>
        <taxon>Agaricomycetidae</taxon>
        <taxon>Agaricales</taxon>
        <taxon>Marasmiineae</taxon>
        <taxon>Omphalotaceae</taxon>
        <taxon>Lentinula</taxon>
    </lineage>
</organism>
<dbReference type="GO" id="GO:0003729">
    <property type="term" value="F:mRNA binding"/>
    <property type="evidence" value="ECO:0007669"/>
    <property type="project" value="TreeGrafter"/>
</dbReference>
<evidence type="ECO:0000313" key="6">
    <source>
        <dbReference type="Proteomes" id="UP001150238"/>
    </source>
</evidence>
<reference evidence="5" key="2">
    <citation type="journal article" date="2023" name="Proc. Natl. Acad. Sci. U.S.A.">
        <title>A global phylogenomic analysis of the shiitake genus Lentinula.</title>
        <authorList>
            <person name="Sierra-Patev S."/>
            <person name="Min B."/>
            <person name="Naranjo-Ortiz M."/>
            <person name="Looney B."/>
            <person name="Konkel Z."/>
            <person name="Slot J.C."/>
            <person name="Sakamoto Y."/>
            <person name="Steenwyk J.L."/>
            <person name="Rokas A."/>
            <person name="Carro J."/>
            <person name="Camarero S."/>
            <person name="Ferreira P."/>
            <person name="Molpeceres G."/>
            <person name="Ruiz-Duenas F.J."/>
            <person name="Serrano A."/>
            <person name="Henrissat B."/>
            <person name="Drula E."/>
            <person name="Hughes K.W."/>
            <person name="Mata J.L."/>
            <person name="Ishikawa N.K."/>
            <person name="Vargas-Isla R."/>
            <person name="Ushijima S."/>
            <person name="Smith C.A."/>
            <person name="Donoghue J."/>
            <person name="Ahrendt S."/>
            <person name="Andreopoulos W."/>
            <person name="He G."/>
            <person name="LaButti K."/>
            <person name="Lipzen A."/>
            <person name="Ng V."/>
            <person name="Riley R."/>
            <person name="Sandor L."/>
            <person name="Barry K."/>
            <person name="Martinez A.T."/>
            <person name="Xiao Y."/>
            <person name="Gibbons J.G."/>
            <person name="Terashima K."/>
            <person name="Grigoriev I.V."/>
            <person name="Hibbett D."/>
        </authorList>
    </citation>
    <scope>NUCLEOTIDE SEQUENCE</scope>
    <source>
        <strain evidence="5">Sp2 HRB7682 ss15</strain>
    </source>
</reference>
<protein>
    <recommendedName>
        <fullName evidence="4">RRM domain-containing protein</fullName>
    </recommendedName>
</protein>
<dbReference type="InterPro" id="IPR000504">
    <property type="entry name" value="RRM_dom"/>
</dbReference>
<dbReference type="PANTHER" id="PTHR19965:SF35">
    <property type="entry name" value="RNA ANNEALING PROTEIN YRA1"/>
    <property type="match status" value="1"/>
</dbReference>
<accession>A0A9W9DI59</accession>
<feature type="region of interest" description="Disordered" evidence="3">
    <location>
        <begin position="292"/>
        <end position="315"/>
    </location>
</feature>
<proteinExistence type="predicted"/>
<dbReference type="AlphaFoldDB" id="A0A9W9DI59"/>
<comment type="caution">
    <text evidence="5">The sequence shown here is derived from an EMBL/GenBank/DDBJ whole genome shotgun (WGS) entry which is preliminary data.</text>
</comment>
<dbReference type="Proteomes" id="UP001150238">
    <property type="component" value="Unassembled WGS sequence"/>
</dbReference>
<dbReference type="SMART" id="SM00360">
    <property type="entry name" value="RRM"/>
    <property type="match status" value="1"/>
</dbReference>
<sequence length="315" mass="34706">MHASSSFQYRSTASSSYSSSSSHHYSNTRYNSFHGPKQRVLGNWQAGNVAPAWRSSAQGQSQSLRRQQAAGSKILLSQLPLDVGEKEVEELFKKTVGPLKESFIIYNNQGRSKGMAVVVFQRPGDAMIAREKYDGKFVDGRRPIRIELVSDGPAIPTGPSSSSSSAPPAPLSLIDRLAKATTPNSSTRNSNFQKPPTHPKHFNHHPNHQLPRQAAAAASIAAAGCPKPFFQSTSIYSTSHPSTSYNSSHVPGPTTSISKRRTKKGPKRLKKQNVHIQFPKFTSGHVTKLAKSKEELDREMEDYRAEADVDFEDQY</sequence>
<name>A0A9W9DI59_9AGAR</name>
<reference evidence="5" key="1">
    <citation type="submission" date="2022-08" db="EMBL/GenBank/DDBJ databases">
        <authorList>
            <consortium name="DOE Joint Genome Institute"/>
            <person name="Min B."/>
            <person name="Riley R."/>
            <person name="Sierra-Patev S."/>
            <person name="Naranjo-Ortiz M."/>
            <person name="Looney B."/>
            <person name="Konkel Z."/>
            <person name="Slot J.C."/>
            <person name="Sakamoto Y."/>
            <person name="Steenwyk J.L."/>
            <person name="Rokas A."/>
            <person name="Carro J."/>
            <person name="Camarero S."/>
            <person name="Ferreira P."/>
            <person name="Molpeceres G."/>
            <person name="Ruiz-Duenas F.J."/>
            <person name="Serrano A."/>
            <person name="Henrissat B."/>
            <person name="Drula E."/>
            <person name="Hughes K.W."/>
            <person name="Mata J.L."/>
            <person name="Ishikawa N.K."/>
            <person name="Vargas-Isla R."/>
            <person name="Ushijima S."/>
            <person name="Smith C.A."/>
            <person name="Ahrendt S."/>
            <person name="Andreopoulos W."/>
            <person name="He G."/>
            <person name="Labutti K."/>
            <person name="Lipzen A."/>
            <person name="Ng V."/>
            <person name="Sandor L."/>
            <person name="Barry K."/>
            <person name="Martinez A.T."/>
            <person name="Xiao Y."/>
            <person name="Gibbons J.G."/>
            <person name="Terashima K."/>
            <person name="Hibbett D.S."/>
            <person name="Grigoriev I.V."/>
        </authorList>
    </citation>
    <scope>NUCLEOTIDE SEQUENCE</scope>
    <source>
        <strain evidence="5">Sp2 HRB7682 ss15</strain>
    </source>
</reference>
<dbReference type="InterPro" id="IPR012677">
    <property type="entry name" value="Nucleotide-bd_a/b_plait_sf"/>
</dbReference>